<gene>
    <name evidence="1" type="ORF">RY831_32260</name>
</gene>
<proteinExistence type="predicted"/>
<dbReference type="EMBL" id="JAWIIV010000079">
    <property type="protein sequence ID" value="MEC4723795.1"/>
    <property type="molecule type" value="Genomic_DNA"/>
</dbReference>
<evidence type="ECO:0000313" key="1">
    <source>
        <dbReference type="EMBL" id="MEC4723795.1"/>
    </source>
</evidence>
<dbReference type="RefSeq" id="WP_326510397.1">
    <property type="nucleotide sequence ID" value="NZ_JAWIIV010000079.1"/>
</dbReference>
<evidence type="ECO:0000313" key="2">
    <source>
        <dbReference type="Proteomes" id="UP001352263"/>
    </source>
</evidence>
<organism evidence="1 2">
    <name type="scientific">Noviherbaspirillum album</name>
    <dbReference type="NCBI Taxonomy" id="3080276"/>
    <lineage>
        <taxon>Bacteria</taxon>
        <taxon>Pseudomonadati</taxon>
        <taxon>Pseudomonadota</taxon>
        <taxon>Betaproteobacteria</taxon>
        <taxon>Burkholderiales</taxon>
        <taxon>Oxalobacteraceae</taxon>
        <taxon>Noviherbaspirillum</taxon>
    </lineage>
</organism>
<reference evidence="1 2" key="1">
    <citation type="submission" date="2023-10" db="EMBL/GenBank/DDBJ databases">
        <title>Noviherbaspirillum sp. CPCC 100848 genome assembly.</title>
        <authorList>
            <person name="Li X.Y."/>
            <person name="Fang X.M."/>
        </authorList>
    </citation>
    <scope>NUCLEOTIDE SEQUENCE [LARGE SCALE GENOMIC DNA]</scope>
    <source>
        <strain evidence="1 2">CPCC 100848</strain>
    </source>
</reference>
<name>A0ABU6JJT5_9BURK</name>
<comment type="caution">
    <text evidence="1">The sequence shown here is derived from an EMBL/GenBank/DDBJ whole genome shotgun (WGS) entry which is preliminary data.</text>
</comment>
<dbReference type="SUPFAM" id="SSF55874">
    <property type="entry name" value="ATPase domain of HSP90 chaperone/DNA topoisomerase II/histidine kinase"/>
    <property type="match status" value="1"/>
</dbReference>
<protein>
    <submittedName>
        <fullName evidence="1">Uncharacterized protein</fullName>
    </submittedName>
</protein>
<dbReference type="Proteomes" id="UP001352263">
    <property type="component" value="Unassembled WGS sequence"/>
</dbReference>
<sequence length="80" mass="8954">MKDETRDARVYCSFRLATGFEFVLRRANISSIGFKANLALNLQSLLAHAPQFETFLLNLAFNARDAMPDGGAISIRHQQP</sequence>
<keyword evidence="2" id="KW-1185">Reference proteome</keyword>
<dbReference type="InterPro" id="IPR036890">
    <property type="entry name" value="HATPase_C_sf"/>
</dbReference>
<accession>A0ABU6JJT5</accession>